<dbReference type="SMART" id="SM00322">
    <property type="entry name" value="KH"/>
    <property type="match status" value="4"/>
</dbReference>
<evidence type="ECO:0000259" key="4">
    <source>
        <dbReference type="SMART" id="SM00322"/>
    </source>
</evidence>
<dbReference type="InterPro" id="IPR004087">
    <property type="entry name" value="KH_dom"/>
</dbReference>
<dbReference type="CDD" id="cd22459">
    <property type="entry name" value="KH-I_PEPPER_rpt1_like"/>
    <property type="match status" value="2"/>
</dbReference>
<dbReference type="Gene3D" id="3.30.310.210">
    <property type="match status" value="1"/>
</dbReference>
<feature type="compositionally biased region" description="Basic and acidic residues" evidence="3">
    <location>
        <begin position="60"/>
        <end position="71"/>
    </location>
</feature>
<name>A0A0D9X5A7_9ORYZ</name>
<reference evidence="5" key="3">
    <citation type="submission" date="2015-04" db="UniProtKB">
        <authorList>
            <consortium name="EnsemblPlants"/>
        </authorList>
    </citation>
    <scope>IDENTIFICATION</scope>
</reference>
<feature type="domain" description="K Homology" evidence="4">
    <location>
        <begin position="184"/>
        <end position="262"/>
    </location>
</feature>
<protein>
    <recommendedName>
        <fullName evidence="4">K Homology domain-containing protein</fullName>
    </recommendedName>
</protein>
<dbReference type="AlphaFoldDB" id="A0A0D9X5A7"/>
<organism evidence="5 6">
    <name type="scientific">Leersia perrieri</name>
    <dbReference type="NCBI Taxonomy" id="77586"/>
    <lineage>
        <taxon>Eukaryota</taxon>
        <taxon>Viridiplantae</taxon>
        <taxon>Streptophyta</taxon>
        <taxon>Embryophyta</taxon>
        <taxon>Tracheophyta</taxon>
        <taxon>Spermatophyta</taxon>
        <taxon>Magnoliopsida</taxon>
        <taxon>Liliopsida</taxon>
        <taxon>Poales</taxon>
        <taxon>Poaceae</taxon>
        <taxon>BOP clade</taxon>
        <taxon>Oryzoideae</taxon>
        <taxon>Oryzeae</taxon>
        <taxon>Oryzinae</taxon>
        <taxon>Leersia</taxon>
    </lineage>
</organism>
<dbReference type="EnsemblPlants" id="LPERR08G05380.1">
    <property type="protein sequence ID" value="LPERR08G05380.1"/>
    <property type="gene ID" value="LPERR08G05380"/>
</dbReference>
<dbReference type="PROSITE" id="PS50084">
    <property type="entry name" value="KH_TYPE_1"/>
    <property type="match status" value="4"/>
</dbReference>
<accession>A0A0D9X5A7</accession>
<dbReference type="CDD" id="cd22462">
    <property type="entry name" value="KH-I_HEN4_like_rpt5"/>
    <property type="match status" value="1"/>
</dbReference>
<keyword evidence="1" id="KW-0677">Repeat</keyword>
<dbReference type="SUPFAM" id="SSF54791">
    <property type="entry name" value="Eukaryotic type KH-domain (KH-domain type I)"/>
    <property type="match status" value="4"/>
</dbReference>
<dbReference type="PANTHER" id="PTHR10288">
    <property type="entry name" value="KH DOMAIN CONTAINING RNA BINDING PROTEIN"/>
    <property type="match status" value="1"/>
</dbReference>
<keyword evidence="6" id="KW-1185">Reference proteome</keyword>
<sequence length="632" mass="69370">MTETGFSLLLLLLEPTPIPRLAAGEASRRSAFSRAPIPPPPSRRRFLANEMRHTGKRPQQHRDHDREERRDQKRRPVARPQENSSNDELVVYRILCPDRVIGNVIGKNGKVINSIRQQTNAKVKVVDPYPGSDKRVILVYCYVKHRNLDVDEDDDREPVCTAQDALLKVHDAIVDALSITSDSGDEEANILVPASQSASVIGKSGTVIKRLRSTSRAFIKVSPKDPNEVTHSCAMSFDNFVLINGDARAVRKALFAVSTIIYKCPSKETIPLETSVSDFPPSIIIPSELPVYPSSNFYSPSDAAIASGHPSLSILGSTPHVPELTVSADAHSRLPIYQSMLPVIPAYNTPKCSGELVLRVLCPAGKIGLVIGKGGVTIKSIRKESGARIDVDDSKNDREESIINITSTEATDDAKSAAVEAVLLLQSKINDDSEGKMNLRLLIPGKVFGEVDNLRDALVQIVLRLRDDVLRDSVDKQNSEKDGRPNVATTDPLYASSFSLPTLLPYRQQITSLGYEQRGEVERGLEVYPRSSSYGYSSLQVVDDDYSRVSSYTSKGYGGRPAHMEMTIPATGLSKVMGKHGTNLDNIRKISGARIEIIESKSSRHDHVARISGTTEQKQSAENLIKAFIMST</sequence>
<feature type="domain" description="K Homology" evidence="4">
    <location>
        <begin position="560"/>
        <end position="630"/>
    </location>
</feature>
<dbReference type="InterPro" id="IPR036612">
    <property type="entry name" value="KH_dom_type_1_sf"/>
</dbReference>
<evidence type="ECO:0000256" key="3">
    <source>
        <dbReference type="SAM" id="MobiDB-lite"/>
    </source>
</evidence>
<dbReference type="Gramene" id="LPERR08G05380.1">
    <property type="protein sequence ID" value="LPERR08G05380.1"/>
    <property type="gene ID" value="LPERR08G05380"/>
</dbReference>
<evidence type="ECO:0000256" key="2">
    <source>
        <dbReference type="PROSITE-ProRule" id="PRU00117"/>
    </source>
</evidence>
<reference evidence="5 6" key="1">
    <citation type="submission" date="2012-08" db="EMBL/GenBank/DDBJ databases">
        <title>Oryza genome evolution.</title>
        <authorList>
            <person name="Wing R.A."/>
        </authorList>
    </citation>
    <scope>NUCLEOTIDE SEQUENCE</scope>
</reference>
<feature type="domain" description="K Homology" evidence="4">
    <location>
        <begin position="354"/>
        <end position="427"/>
    </location>
</feature>
<feature type="region of interest" description="Disordered" evidence="3">
    <location>
        <begin position="24"/>
        <end position="84"/>
    </location>
</feature>
<proteinExistence type="predicted"/>
<evidence type="ECO:0000313" key="5">
    <source>
        <dbReference type="EnsemblPlants" id="LPERR08G05380.1"/>
    </source>
</evidence>
<evidence type="ECO:0000256" key="1">
    <source>
        <dbReference type="ARBA" id="ARBA00022737"/>
    </source>
</evidence>
<dbReference type="InterPro" id="IPR004088">
    <property type="entry name" value="KH_dom_type_1"/>
</dbReference>
<dbReference type="Proteomes" id="UP000032180">
    <property type="component" value="Chromosome 8"/>
</dbReference>
<dbReference type="Pfam" id="PF00013">
    <property type="entry name" value="KH_1"/>
    <property type="match status" value="4"/>
</dbReference>
<reference evidence="6" key="2">
    <citation type="submission" date="2013-12" db="EMBL/GenBank/DDBJ databases">
        <authorList>
            <person name="Yu Y."/>
            <person name="Lee S."/>
            <person name="de Baynast K."/>
            <person name="Wissotski M."/>
            <person name="Liu L."/>
            <person name="Talag J."/>
            <person name="Goicoechea J."/>
            <person name="Angelova A."/>
            <person name="Jetty R."/>
            <person name="Kudrna D."/>
            <person name="Golser W."/>
            <person name="Rivera L."/>
            <person name="Zhang J."/>
            <person name="Wing R."/>
        </authorList>
    </citation>
    <scope>NUCLEOTIDE SEQUENCE</scope>
</reference>
<dbReference type="GO" id="GO:0003723">
    <property type="term" value="F:RNA binding"/>
    <property type="evidence" value="ECO:0007669"/>
    <property type="project" value="UniProtKB-UniRule"/>
</dbReference>
<dbReference type="Gene3D" id="3.30.1370.10">
    <property type="entry name" value="K Homology domain, type 1"/>
    <property type="match status" value="3"/>
</dbReference>
<evidence type="ECO:0000313" key="6">
    <source>
        <dbReference type="Proteomes" id="UP000032180"/>
    </source>
</evidence>
<keyword evidence="2" id="KW-0694">RNA-binding</keyword>
<feature type="compositionally biased region" description="Low complexity" evidence="3">
    <location>
        <begin position="24"/>
        <end position="35"/>
    </location>
</feature>
<feature type="domain" description="K Homology" evidence="4">
    <location>
        <begin position="88"/>
        <end position="181"/>
    </location>
</feature>